<accession>A0ABS4SGG7</accession>
<dbReference type="RefSeq" id="WP_209762715.1">
    <property type="nucleotide sequence ID" value="NZ_JAGINP010000001.1"/>
</dbReference>
<comment type="caution">
    <text evidence="4">The sequence shown here is derived from an EMBL/GenBank/DDBJ whole genome shotgun (WGS) entry which is preliminary data.</text>
</comment>
<dbReference type="PROSITE" id="PS50110">
    <property type="entry name" value="RESPONSE_REGULATORY"/>
    <property type="match status" value="1"/>
</dbReference>
<sequence>MSTVMVVEHDAVLRARMADALRKAGFDVEEVAGGQAALARLNEGVCPALILLGLNLQDPGMNGWEFRAALLQDPDLAHMPVCVVIDAGTEEETAERLCAAGVLRHPVKDAQLVRMAHRCAGHAAPDDDGA</sequence>
<dbReference type="InterPro" id="IPR011006">
    <property type="entry name" value="CheY-like_superfamily"/>
</dbReference>
<keyword evidence="5" id="KW-1185">Reference proteome</keyword>
<dbReference type="InterPro" id="IPR050595">
    <property type="entry name" value="Bact_response_regulator"/>
</dbReference>
<evidence type="ECO:0000313" key="4">
    <source>
        <dbReference type="EMBL" id="MBP2290530.1"/>
    </source>
</evidence>
<evidence type="ECO:0000259" key="3">
    <source>
        <dbReference type="PROSITE" id="PS50110"/>
    </source>
</evidence>
<name>A0ABS4SGG7_9PROT</name>
<dbReference type="PANTHER" id="PTHR44591:SF3">
    <property type="entry name" value="RESPONSE REGULATORY DOMAIN-CONTAINING PROTEIN"/>
    <property type="match status" value="1"/>
</dbReference>
<dbReference type="PANTHER" id="PTHR44591">
    <property type="entry name" value="STRESS RESPONSE REGULATOR PROTEIN 1"/>
    <property type="match status" value="1"/>
</dbReference>
<dbReference type="EMBL" id="JAGINP010000001">
    <property type="protein sequence ID" value="MBP2290530.1"/>
    <property type="molecule type" value="Genomic_DNA"/>
</dbReference>
<comment type="caution">
    <text evidence="2">Lacks conserved residue(s) required for the propagation of feature annotation.</text>
</comment>
<dbReference type="Proteomes" id="UP000781958">
    <property type="component" value="Unassembled WGS sequence"/>
</dbReference>
<evidence type="ECO:0000313" key="5">
    <source>
        <dbReference type="Proteomes" id="UP000781958"/>
    </source>
</evidence>
<dbReference type="SUPFAM" id="SSF52172">
    <property type="entry name" value="CheY-like"/>
    <property type="match status" value="1"/>
</dbReference>
<dbReference type="SMART" id="SM00448">
    <property type="entry name" value="REC"/>
    <property type="match status" value="1"/>
</dbReference>
<keyword evidence="1" id="KW-0597">Phosphoprotein</keyword>
<dbReference type="InterPro" id="IPR001789">
    <property type="entry name" value="Sig_transdc_resp-reg_receiver"/>
</dbReference>
<evidence type="ECO:0000256" key="2">
    <source>
        <dbReference type="PROSITE-ProRule" id="PRU00169"/>
    </source>
</evidence>
<organism evidence="4 5">
    <name type="scientific">Azospirillum rugosum</name>
    <dbReference type="NCBI Taxonomy" id="416170"/>
    <lineage>
        <taxon>Bacteria</taxon>
        <taxon>Pseudomonadati</taxon>
        <taxon>Pseudomonadota</taxon>
        <taxon>Alphaproteobacteria</taxon>
        <taxon>Rhodospirillales</taxon>
        <taxon>Azospirillaceae</taxon>
        <taxon>Azospirillum</taxon>
    </lineage>
</organism>
<proteinExistence type="predicted"/>
<gene>
    <name evidence="4" type="ORF">J2851_000267</name>
</gene>
<dbReference type="Gene3D" id="3.40.50.2300">
    <property type="match status" value="1"/>
</dbReference>
<protein>
    <submittedName>
        <fullName evidence="4">CheY-like chemotaxis protein</fullName>
    </submittedName>
</protein>
<reference evidence="4 5" key="1">
    <citation type="submission" date="2021-03" db="EMBL/GenBank/DDBJ databases">
        <title>Genomic Encyclopedia of Type Strains, Phase III (KMG-III): the genomes of soil and plant-associated and newly described type strains.</title>
        <authorList>
            <person name="Whitman W."/>
        </authorList>
    </citation>
    <scope>NUCLEOTIDE SEQUENCE [LARGE SCALE GENOMIC DNA]</scope>
    <source>
        <strain evidence="4 5">IMMIB AFH-6</strain>
    </source>
</reference>
<feature type="domain" description="Response regulatory" evidence="3">
    <location>
        <begin position="3"/>
        <end position="120"/>
    </location>
</feature>
<dbReference type="Pfam" id="PF00072">
    <property type="entry name" value="Response_reg"/>
    <property type="match status" value="1"/>
</dbReference>
<evidence type="ECO:0000256" key="1">
    <source>
        <dbReference type="ARBA" id="ARBA00022553"/>
    </source>
</evidence>